<organism evidence="2 3">
    <name type="scientific">Xanthomonas boreopolis</name>
    <dbReference type="NCBI Taxonomy" id="86183"/>
    <lineage>
        <taxon>Bacteria</taxon>
        <taxon>Pseudomonadati</taxon>
        <taxon>Pseudomonadota</taxon>
        <taxon>Gammaproteobacteria</taxon>
        <taxon>Lysobacterales</taxon>
        <taxon>Lysobacteraceae</taxon>
        <taxon>Xanthomonas</taxon>
    </lineage>
</organism>
<dbReference type="InterPro" id="IPR049802">
    <property type="entry name" value="RhsC-like_FIX"/>
</dbReference>
<sequence length="485" mass="54563">MEELENALAWFRSAPATWIESGKKNLAAVGQWIWEVIQGDFNEEQSTAQVVTGTVISMIPFVDQICDVRDVVANCRKINEDKSNTWAWVGLVLTLIGLFPTLGSLAKGCLKILFAYGRKSVFRVGKAALDSGFWKASQPYVEAGIGKLNDFLQRPEVRRALKALKWHNPYRELAKLVHELANTLSVPKLLAAFDEAIRALRGLTDKVKKWGTDSLGQQVDALLQMVSDIRQMADVPVKKVLGPVAEWLNRLARRLEIEADMAHRAFTNTANTHTYVRPTLMQDKVEFDLNRPKWVDKTKKLDYAPLKAPPSKALWPDISDTSKNGATAGAYQTFHNASPEIIPPGETLYRVVDPSSSDNSICWMRKAEFDKLKSRDDWRRHFAVWRHWNRNGEYVTYTVPPGEGLRVWEGAAASQKLDDTSGYVLQGGAKQIVLDPGQLHPENFGRRKPTGWGYTDFAGESDQFLGLPKLTNNMDQRNLPTQKAM</sequence>
<accession>A0A919FCZ6</accession>
<name>A0A919FCZ6_9XANT</name>
<dbReference type="AlphaFoldDB" id="A0A919FCZ6"/>
<keyword evidence="1" id="KW-1133">Transmembrane helix</keyword>
<keyword evidence="1" id="KW-0472">Membrane</keyword>
<dbReference type="CDD" id="cd20746">
    <property type="entry name" value="FIX_Ntox15_NUC_DUF4112_RhsA-like"/>
    <property type="match status" value="1"/>
</dbReference>
<proteinExistence type="predicted"/>
<comment type="caution">
    <text evidence="2">The sequence shown here is derived from an EMBL/GenBank/DDBJ whole genome shotgun (WGS) entry which is preliminary data.</text>
</comment>
<keyword evidence="1" id="KW-0812">Transmembrane</keyword>
<keyword evidence="3" id="KW-1185">Reference proteome</keyword>
<dbReference type="EMBL" id="BNBA01000066">
    <property type="protein sequence ID" value="GHH61537.1"/>
    <property type="molecule type" value="Genomic_DNA"/>
</dbReference>
<dbReference type="RefSeq" id="WP_434030178.1">
    <property type="nucleotide sequence ID" value="NZ_BNBA01000066.1"/>
</dbReference>
<evidence type="ECO:0000256" key="1">
    <source>
        <dbReference type="SAM" id="Phobius"/>
    </source>
</evidence>
<dbReference type="Proteomes" id="UP000623958">
    <property type="component" value="Unassembled WGS sequence"/>
</dbReference>
<reference evidence="2" key="2">
    <citation type="submission" date="2020-09" db="EMBL/GenBank/DDBJ databases">
        <authorList>
            <person name="Sun Q."/>
            <person name="Ohkuma M."/>
        </authorList>
    </citation>
    <scope>NUCLEOTIDE SEQUENCE</scope>
    <source>
        <strain evidence="2">JCM 13306</strain>
    </source>
</reference>
<feature type="transmembrane region" description="Helical" evidence="1">
    <location>
        <begin position="86"/>
        <end position="106"/>
    </location>
</feature>
<evidence type="ECO:0000313" key="2">
    <source>
        <dbReference type="EMBL" id="GHH61537.1"/>
    </source>
</evidence>
<protein>
    <submittedName>
        <fullName evidence="2">Uncharacterized protein</fullName>
    </submittedName>
</protein>
<gene>
    <name evidence="2" type="ORF">GCM10009090_38140</name>
</gene>
<evidence type="ECO:0000313" key="3">
    <source>
        <dbReference type="Proteomes" id="UP000623958"/>
    </source>
</evidence>
<reference evidence="2" key="1">
    <citation type="journal article" date="2014" name="Int. J. Syst. Evol. Microbiol.">
        <title>Complete genome sequence of Corynebacterium casei LMG S-19264T (=DSM 44701T), isolated from a smear-ripened cheese.</title>
        <authorList>
            <consortium name="US DOE Joint Genome Institute (JGI-PGF)"/>
            <person name="Walter F."/>
            <person name="Albersmeier A."/>
            <person name="Kalinowski J."/>
            <person name="Ruckert C."/>
        </authorList>
    </citation>
    <scope>NUCLEOTIDE SEQUENCE</scope>
    <source>
        <strain evidence="2">JCM 13306</strain>
    </source>
</reference>